<dbReference type="Pfam" id="PF00924">
    <property type="entry name" value="MS_channel_2nd"/>
    <property type="match status" value="1"/>
</dbReference>
<dbReference type="Gene3D" id="1.10.287.1260">
    <property type="match status" value="1"/>
</dbReference>
<keyword evidence="4" id="KW-1185">Reference proteome</keyword>
<feature type="domain" description="Mechanosensitive ion channel MscS" evidence="2">
    <location>
        <begin position="177"/>
        <end position="251"/>
    </location>
</feature>
<dbReference type="EMBL" id="QXHD01000004">
    <property type="protein sequence ID" value="NEZ57443.1"/>
    <property type="molecule type" value="Genomic_DNA"/>
</dbReference>
<accession>A0A6M0RNT5</accession>
<dbReference type="InterPro" id="IPR045275">
    <property type="entry name" value="MscS_archaea/bacteria_type"/>
</dbReference>
<proteinExistence type="predicted"/>
<feature type="transmembrane region" description="Helical" evidence="1">
    <location>
        <begin position="126"/>
        <end position="149"/>
    </location>
</feature>
<keyword evidence="1" id="KW-0472">Membrane</keyword>
<keyword evidence="1" id="KW-1133">Transmembrane helix</keyword>
<keyword evidence="1" id="KW-0812">Transmembrane</keyword>
<feature type="transmembrane region" description="Helical" evidence="1">
    <location>
        <begin position="48"/>
        <end position="72"/>
    </location>
</feature>
<dbReference type="InterPro" id="IPR010920">
    <property type="entry name" value="LSM_dom_sf"/>
</dbReference>
<feature type="transmembrane region" description="Helical" evidence="1">
    <location>
        <begin position="84"/>
        <end position="105"/>
    </location>
</feature>
<dbReference type="Proteomes" id="UP000481033">
    <property type="component" value="Unassembled WGS sequence"/>
</dbReference>
<reference evidence="3 4" key="1">
    <citation type="journal article" date="2020" name="Microb. Ecol.">
        <title>Ecogenomics of the Marine Benthic Filamentous Cyanobacterium Adonisia.</title>
        <authorList>
            <person name="Walter J.M."/>
            <person name="Coutinho F.H."/>
            <person name="Leomil L."/>
            <person name="Hargreaves P.I."/>
            <person name="Campeao M.E."/>
            <person name="Vieira V.V."/>
            <person name="Silva B.S."/>
            <person name="Fistarol G.O."/>
            <person name="Salomon P.S."/>
            <person name="Sawabe T."/>
            <person name="Mino S."/>
            <person name="Hosokawa M."/>
            <person name="Miyashita H."/>
            <person name="Maruyama F."/>
            <person name="van Verk M.C."/>
            <person name="Dutilh B.E."/>
            <person name="Thompson C.C."/>
            <person name="Thompson F.L."/>
        </authorList>
    </citation>
    <scope>NUCLEOTIDE SEQUENCE [LARGE SCALE GENOMIC DNA]</scope>
    <source>
        <strain evidence="3 4">CCMR0081</strain>
    </source>
</reference>
<name>A0A6M0RNT5_9CYAN</name>
<comment type="caution">
    <text evidence="3">The sequence shown here is derived from an EMBL/GenBank/DDBJ whole genome shotgun (WGS) entry which is preliminary data.</text>
</comment>
<evidence type="ECO:0000313" key="3">
    <source>
        <dbReference type="EMBL" id="NEZ57443.1"/>
    </source>
</evidence>
<dbReference type="RefSeq" id="WP_163699537.1">
    <property type="nucleotide sequence ID" value="NZ_QXHD01000004.1"/>
</dbReference>
<protein>
    <submittedName>
        <fullName evidence="3">Mechanosensitive ion channel family protein</fullName>
    </submittedName>
</protein>
<evidence type="ECO:0000259" key="2">
    <source>
        <dbReference type="Pfam" id="PF00924"/>
    </source>
</evidence>
<dbReference type="PANTHER" id="PTHR30221:SF1">
    <property type="entry name" value="SMALL-CONDUCTANCE MECHANOSENSITIVE CHANNEL"/>
    <property type="match status" value="1"/>
</dbReference>
<dbReference type="AlphaFoldDB" id="A0A6M0RNT5"/>
<dbReference type="GO" id="GO:0016020">
    <property type="term" value="C:membrane"/>
    <property type="evidence" value="ECO:0007669"/>
    <property type="project" value="InterPro"/>
</dbReference>
<dbReference type="SUPFAM" id="SSF50182">
    <property type="entry name" value="Sm-like ribonucleoproteins"/>
    <property type="match status" value="1"/>
</dbReference>
<dbReference type="GO" id="GO:0008381">
    <property type="term" value="F:mechanosensitive monoatomic ion channel activity"/>
    <property type="evidence" value="ECO:0007669"/>
    <property type="project" value="InterPro"/>
</dbReference>
<sequence length="545" mass="63334">MIARLNHYLQDIFYIALSLVITVFGAIGLYVILFHLLRSYFRRFERDIALVTLNVSAYPGLTLFVLLGLAMIAQNSNSLATVDWLQRLLLGCIILTISYWCLRLFKQVLIYYLKDYAETTEVMWDEVLLPLLEAIVPVMIILMSGALILQLCLGLNLTGAWVTLGGSAFIIGFAVKDILANFFSGIALLIDSPFRFGDVLHIESGSEGSSHLGILRKIGVRVTHIYMFELHTEVYIPNSVMQSHKITNLSRPIEPVFFSTPIEFNPQCNLEHAKKIMQEILLAHPDTVGNIESKLTCLKNYYGWENEFAQKKENGIQRLLAEYAVNNKLEEVEDALNAMMITLQFVEQGGLTQEEIDTVQTEYDDILKLMGLTVVKQTTRKQSFLNLQHIQPKFVIRETKDPDSLIHLVRKWYRIWLGDPNMADEDEYVLLEIWERKIELLKRRTRKLHQKILNPLQEETRLDDYVKELVRWLRDRFKQARSSWHEPEVRMERVVKDEGHTYIRFTLNYYVDDIRLEDGERGTRVNSDIHREIMHHLKDDCRGQA</sequence>
<feature type="transmembrane region" description="Helical" evidence="1">
    <location>
        <begin position="12"/>
        <end position="36"/>
    </location>
</feature>
<evidence type="ECO:0000313" key="4">
    <source>
        <dbReference type="Proteomes" id="UP000481033"/>
    </source>
</evidence>
<dbReference type="PANTHER" id="PTHR30221">
    <property type="entry name" value="SMALL-CONDUCTANCE MECHANOSENSITIVE CHANNEL"/>
    <property type="match status" value="1"/>
</dbReference>
<organism evidence="3 4">
    <name type="scientific">Adonisia turfae CCMR0081</name>
    <dbReference type="NCBI Taxonomy" id="2292702"/>
    <lineage>
        <taxon>Bacteria</taxon>
        <taxon>Bacillati</taxon>
        <taxon>Cyanobacteriota</taxon>
        <taxon>Adonisia</taxon>
        <taxon>Adonisia turfae</taxon>
    </lineage>
</organism>
<evidence type="ECO:0000256" key="1">
    <source>
        <dbReference type="SAM" id="Phobius"/>
    </source>
</evidence>
<gene>
    <name evidence="3" type="ORF">DXZ20_17530</name>
</gene>
<dbReference type="InterPro" id="IPR006685">
    <property type="entry name" value="MscS_channel_2nd"/>
</dbReference>